<name>A0A9P7RI23_9PEZI</name>
<dbReference type="Proteomes" id="UP000699042">
    <property type="component" value="Unassembled WGS sequence"/>
</dbReference>
<evidence type="ECO:0000313" key="2">
    <source>
        <dbReference type="Proteomes" id="UP000699042"/>
    </source>
</evidence>
<keyword evidence="2" id="KW-1185">Reference proteome</keyword>
<dbReference type="EMBL" id="JAESDN010000001">
    <property type="protein sequence ID" value="KAG7058701.1"/>
    <property type="molecule type" value="Genomic_DNA"/>
</dbReference>
<reference evidence="1" key="1">
    <citation type="submission" date="2021-05" db="EMBL/GenBank/DDBJ databases">
        <title>Comparative genomics of three Colletotrichum scovillei strains and genetic complementation revealed genes involved fungal growth and virulence on chili pepper.</title>
        <authorList>
            <person name="Hsieh D.-K."/>
            <person name="Chuang S.-C."/>
            <person name="Chen C.-Y."/>
            <person name="Chao Y.-T."/>
            <person name="Lu M.-Y.J."/>
            <person name="Lee M.-H."/>
            <person name="Shih M.-C."/>
        </authorList>
    </citation>
    <scope>NUCLEOTIDE SEQUENCE</scope>
    <source>
        <strain evidence="1">Coll-153</strain>
    </source>
</reference>
<proteinExistence type="predicted"/>
<organism evidence="1 2">
    <name type="scientific">Colletotrichum scovillei</name>
    <dbReference type="NCBI Taxonomy" id="1209932"/>
    <lineage>
        <taxon>Eukaryota</taxon>
        <taxon>Fungi</taxon>
        <taxon>Dikarya</taxon>
        <taxon>Ascomycota</taxon>
        <taxon>Pezizomycotina</taxon>
        <taxon>Sordariomycetes</taxon>
        <taxon>Hypocreomycetidae</taxon>
        <taxon>Glomerellales</taxon>
        <taxon>Glomerellaceae</taxon>
        <taxon>Colletotrichum</taxon>
        <taxon>Colletotrichum acutatum species complex</taxon>
    </lineage>
</organism>
<comment type="caution">
    <text evidence="1">The sequence shown here is derived from an EMBL/GenBank/DDBJ whole genome shotgun (WGS) entry which is preliminary data.</text>
</comment>
<gene>
    <name evidence="1" type="ORF">JMJ77_006073</name>
</gene>
<feature type="non-terminal residue" evidence="1">
    <location>
        <position position="1"/>
    </location>
</feature>
<sequence length="82" mass="9011">GQETWRPCPSPVQSIPFPAFPSSLRRVAPGHLQLTCLLHLPPLLLVATSLRRSPSQPSSSIDQAPARFPHHHLASHLLMRPA</sequence>
<dbReference type="AlphaFoldDB" id="A0A9P7RI23"/>
<protein>
    <submittedName>
        <fullName evidence="1">Uncharacterized protein</fullName>
    </submittedName>
</protein>
<evidence type="ECO:0000313" key="1">
    <source>
        <dbReference type="EMBL" id="KAG7058701.1"/>
    </source>
</evidence>
<accession>A0A9P7RI23</accession>